<dbReference type="PANTHER" id="PTHR43611:SF3">
    <property type="entry name" value="FLAVIN MONONUCLEOTIDE HYDROLASE 1, CHLOROPLATIC"/>
    <property type="match status" value="1"/>
</dbReference>
<evidence type="ECO:0000313" key="2">
    <source>
        <dbReference type="Proteomes" id="UP000078383"/>
    </source>
</evidence>
<dbReference type="AlphaFoldDB" id="A0A174ZNP5"/>
<dbReference type="NCBIfam" id="TIGR01509">
    <property type="entry name" value="HAD-SF-IA-v3"/>
    <property type="match status" value="1"/>
</dbReference>
<dbReference type="OrthoDB" id="9797415at2"/>
<dbReference type="EC" id="3.1.3.-" evidence="1"/>
<dbReference type="SFLD" id="SFLDS00003">
    <property type="entry name" value="Haloacid_Dehalogenase"/>
    <property type="match status" value="1"/>
</dbReference>
<dbReference type="RefSeq" id="WP_055172267.1">
    <property type="nucleotide sequence ID" value="NZ_CZBX01000006.1"/>
</dbReference>
<dbReference type="Gene3D" id="1.10.150.240">
    <property type="entry name" value="Putative phosphatase, domain 2"/>
    <property type="match status" value="1"/>
</dbReference>
<organism evidence="1 2">
    <name type="scientific">[Ruminococcus] torques</name>
    <dbReference type="NCBI Taxonomy" id="33039"/>
    <lineage>
        <taxon>Bacteria</taxon>
        <taxon>Bacillati</taxon>
        <taxon>Bacillota</taxon>
        <taxon>Clostridia</taxon>
        <taxon>Lachnospirales</taxon>
        <taxon>Lachnospiraceae</taxon>
        <taxon>Mediterraneibacter</taxon>
    </lineage>
</organism>
<dbReference type="EMBL" id="CZBX01000006">
    <property type="protein sequence ID" value="CUQ87387.1"/>
    <property type="molecule type" value="Genomic_DNA"/>
</dbReference>
<dbReference type="InterPro" id="IPR036412">
    <property type="entry name" value="HAD-like_sf"/>
</dbReference>
<dbReference type="GO" id="GO:0016787">
    <property type="term" value="F:hydrolase activity"/>
    <property type="evidence" value="ECO:0007669"/>
    <property type="project" value="UniProtKB-KW"/>
</dbReference>
<dbReference type="SFLD" id="SFLDG01129">
    <property type="entry name" value="C1.5:_HAD__Beta-PGM__Phosphata"/>
    <property type="match status" value="1"/>
</dbReference>
<protein>
    <submittedName>
        <fullName evidence="1">Phosphatase yihX</fullName>
        <ecNumber evidence="1">3.1.3.-</ecNumber>
    </submittedName>
</protein>
<dbReference type="Proteomes" id="UP000078383">
    <property type="component" value="Unassembled WGS sequence"/>
</dbReference>
<dbReference type="InterPro" id="IPR006439">
    <property type="entry name" value="HAD-SF_hydro_IA"/>
</dbReference>
<gene>
    <name evidence="1" type="primary">yihX</name>
    <name evidence="1" type="ORF">ERS852502_01548</name>
</gene>
<proteinExistence type="predicted"/>
<keyword evidence="1" id="KW-0378">Hydrolase</keyword>
<accession>A0A174ZNP5</accession>
<dbReference type="CDD" id="cd02603">
    <property type="entry name" value="HAD_sEH-N_like"/>
    <property type="match status" value="1"/>
</dbReference>
<evidence type="ECO:0000313" key="1">
    <source>
        <dbReference type="EMBL" id="CUQ87387.1"/>
    </source>
</evidence>
<sequence length="196" mass="22638">MKYKNIVFDFGNVIGRFDGKAILSEFCPYEEELDYLSEIVYKRWAELDAGTLDYDSYINEVIDQVPEHLKDCIRRFAKEWPRCTTLLPDTITFIHELKERNIPIYLLSNAPTYFAEYYEGSELLSQFDGILFSGPIRLAKPSPEIYSHFLRKFNLKAEECFFIDDLEPNINAAKEAGMGGLVFTGDINEVKKAIGF</sequence>
<dbReference type="SUPFAM" id="SSF56784">
    <property type="entry name" value="HAD-like"/>
    <property type="match status" value="1"/>
</dbReference>
<dbReference type="InterPro" id="IPR023214">
    <property type="entry name" value="HAD_sf"/>
</dbReference>
<dbReference type="PANTHER" id="PTHR43611">
    <property type="entry name" value="ALPHA-D-GLUCOSE 1-PHOSPHATE PHOSPHATASE"/>
    <property type="match status" value="1"/>
</dbReference>
<name>A0A174ZNP5_9FIRM</name>
<reference evidence="1 2" key="1">
    <citation type="submission" date="2015-09" db="EMBL/GenBank/DDBJ databases">
        <authorList>
            <consortium name="Pathogen Informatics"/>
        </authorList>
    </citation>
    <scope>NUCLEOTIDE SEQUENCE [LARGE SCALE GENOMIC DNA]</scope>
    <source>
        <strain evidence="1 2">2789STDY5834889</strain>
    </source>
</reference>
<dbReference type="Pfam" id="PF00702">
    <property type="entry name" value="Hydrolase"/>
    <property type="match status" value="1"/>
</dbReference>
<dbReference type="Gene3D" id="3.40.50.1000">
    <property type="entry name" value="HAD superfamily/HAD-like"/>
    <property type="match status" value="1"/>
</dbReference>
<dbReference type="InterPro" id="IPR023198">
    <property type="entry name" value="PGP-like_dom2"/>
</dbReference>